<evidence type="ECO:0000256" key="1">
    <source>
        <dbReference type="ARBA" id="ARBA00006382"/>
    </source>
</evidence>
<keyword evidence="2 4" id="KW-0560">Oxidoreductase</keyword>
<evidence type="ECO:0000313" key="6">
    <source>
        <dbReference type="EMBL" id="WXB00902.1"/>
    </source>
</evidence>
<dbReference type="InterPro" id="IPR006096">
    <property type="entry name" value="Glu/Leu/Phe/Val/Trp_DH_C"/>
</dbReference>
<dbReference type="PIRSF" id="PIRSF000188">
    <property type="entry name" value="Phe_leu_dh"/>
    <property type="match status" value="1"/>
</dbReference>
<proteinExistence type="inferred from homology"/>
<keyword evidence="7" id="KW-1185">Reference proteome</keyword>
<dbReference type="InterPro" id="IPR016211">
    <property type="entry name" value="Glu/Phe/Leu/Val/Trp_DH_bac/arc"/>
</dbReference>
<feature type="domain" description="Glutamate/phenylalanine/leucine/valine/L-tryptophan dehydrogenase C-terminal" evidence="5">
    <location>
        <begin position="147"/>
        <end position="349"/>
    </location>
</feature>
<dbReference type="PANTHER" id="PTHR42722:SF1">
    <property type="entry name" value="VALINE DEHYDROGENASE"/>
    <property type="match status" value="1"/>
</dbReference>
<dbReference type="CDD" id="cd01075">
    <property type="entry name" value="NAD_bind_Leu_Phe_Val_DH"/>
    <property type="match status" value="1"/>
</dbReference>
<evidence type="ECO:0000259" key="5">
    <source>
        <dbReference type="SMART" id="SM00839"/>
    </source>
</evidence>
<dbReference type="SUPFAM" id="SSF53223">
    <property type="entry name" value="Aminoacid dehydrogenase-like, N-terminal domain"/>
    <property type="match status" value="1"/>
</dbReference>
<evidence type="ECO:0000256" key="4">
    <source>
        <dbReference type="RuleBase" id="RU004417"/>
    </source>
</evidence>
<accession>A0ABZ2KQU4</accession>
<reference evidence="6" key="1">
    <citation type="submission" date="2021-12" db="EMBL/GenBank/DDBJ databases">
        <title>Discovery of the Pendulisporaceae a myxobacterial family with distinct sporulation behavior and unique specialized metabolism.</title>
        <authorList>
            <person name="Garcia R."/>
            <person name="Popoff A."/>
            <person name="Bader C.D."/>
            <person name="Loehr J."/>
            <person name="Walesch S."/>
            <person name="Walt C."/>
            <person name="Boldt J."/>
            <person name="Bunk B."/>
            <person name="Haeckl F.J.F.P.J."/>
            <person name="Gunesch A.P."/>
            <person name="Birkelbach J."/>
            <person name="Nuebel U."/>
            <person name="Pietschmann T."/>
            <person name="Bach T."/>
            <person name="Mueller R."/>
        </authorList>
    </citation>
    <scope>NUCLEOTIDE SEQUENCE</scope>
    <source>
        <strain evidence="6">MSr11367</strain>
    </source>
</reference>
<dbReference type="Proteomes" id="UP001374803">
    <property type="component" value="Chromosome"/>
</dbReference>
<keyword evidence="3" id="KW-0520">NAD</keyword>
<comment type="similarity">
    <text evidence="1 4">Belongs to the Glu/Leu/Phe/Val dehydrogenases family.</text>
</comment>
<dbReference type="Gene3D" id="3.40.50.720">
    <property type="entry name" value="NAD(P)-binding Rossmann-like Domain"/>
    <property type="match status" value="1"/>
</dbReference>
<dbReference type="InterPro" id="IPR006097">
    <property type="entry name" value="Glu/Leu/Phe/Val/Trp_DH_dimer"/>
</dbReference>
<dbReference type="SUPFAM" id="SSF51735">
    <property type="entry name" value="NAD(P)-binding Rossmann-fold domains"/>
    <property type="match status" value="1"/>
</dbReference>
<gene>
    <name evidence="6" type="ORF">LVJ94_28765</name>
</gene>
<dbReference type="SMART" id="SM00839">
    <property type="entry name" value="ELFV_dehydrog"/>
    <property type="match status" value="1"/>
</dbReference>
<protein>
    <submittedName>
        <fullName evidence="6">Leucine dehydrogenase</fullName>
    </submittedName>
</protein>
<name>A0ABZ2KQU4_9BACT</name>
<evidence type="ECO:0000256" key="2">
    <source>
        <dbReference type="ARBA" id="ARBA00023002"/>
    </source>
</evidence>
<dbReference type="RefSeq" id="WP_394830504.1">
    <property type="nucleotide sequence ID" value="NZ_CP089929.1"/>
</dbReference>
<dbReference type="PANTHER" id="PTHR42722">
    <property type="entry name" value="LEUCINE DEHYDROGENASE"/>
    <property type="match status" value="1"/>
</dbReference>
<dbReference type="PRINTS" id="PR00082">
    <property type="entry name" value="GLFDHDRGNASE"/>
</dbReference>
<sequence>MDRYTQSLCAWAGEFVASCHDKETGASMFICVHSTARGPAAGGLRIKAYDAPLSAMEDGLRLSSAMTLKMAICDAPLGGGKSVIFVDPAVLAAQRPKILARFAMLLESLHGTYYGAPDMNTGPDDMDFIYERSRYVFCRTAERGGSGSTTHHTALGTFHAILASAEFALGRRDLTGRSIVVQGVGGVGGALVEMLVRAGARVTVSDVDASRVASLVSRFGVATVAPDDAVTTACDILAPCATGGILNARTIPELRCAAIAGAANNQLETPEDDARLQERGILYAPDFVASAGGVLHGVGFELWKWSEAQVDQAVERLGGILLDVFAAAKADKTGTREAAERLARSKLLK</sequence>
<dbReference type="InterPro" id="IPR006095">
    <property type="entry name" value="Glu/Leu/Phe/Val/Trp_DH"/>
</dbReference>
<dbReference type="Pfam" id="PF02812">
    <property type="entry name" value="ELFV_dehydrog_N"/>
    <property type="match status" value="1"/>
</dbReference>
<dbReference type="Gene3D" id="3.40.50.10860">
    <property type="entry name" value="Leucine Dehydrogenase, chain A, domain 1"/>
    <property type="match status" value="1"/>
</dbReference>
<dbReference type="EMBL" id="CP089983">
    <property type="protein sequence ID" value="WXB00902.1"/>
    <property type="molecule type" value="Genomic_DNA"/>
</dbReference>
<dbReference type="Pfam" id="PF00208">
    <property type="entry name" value="ELFV_dehydrog"/>
    <property type="match status" value="1"/>
</dbReference>
<evidence type="ECO:0000256" key="3">
    <source>
        <dbReference type="ARBA" id="ARBA00023027"/>
    </source>
</evidence>
<evidence type="ECO:0000313" key="7">
    <source>
        <dbReference type="Proteomes" id="UP001374803"/>
    </source>
</evidence>
<dbReference type="InterPro" id="IPR046346">
    <property type="entry name" value="Aminoacid_DH-like_N_sf"/>
</dbReference>
<organism evidence="6 7">
    <name type="scientific">Pendulispora rubella</name>
    <dbReference type="NCBI Taxonomy" id="2741070"/>
    <lineage>
        <taxon>Bacteria</taxon>
        <taxon>Pseudomonadati</taxon>
        <taxon>Myxococcota</taxon>
        <taxon>Myxococcia</taxon>
        <taxon>Myxococcales</taxon>
        <taxon>Sorangiineae</taxon>
        <taxon>Pendulisporaceae</taxon>
        <taxon>Pendulispora</taxon>
    </lineage>
</organism>
<dbReference type="InterPro" id="IPR036291">
    <property type="entry name" value="NAD(P)-bd_dom_sf"/>
</dbReference>